<keyword evidence="3" id="KW-1185">Reference proteome</keyword>
<dbReference type="InterPro" id="IPR009658">
    <property type="entry name" value="DUF1248"/>
</dbReference>
<protein>
    <submittedName>
        <fullName evidence="2">DUF1248 domain-containing protein</fullName>
    </submittedName>
</protein>
<dbReference type="UCSC" id="T09F5.10">
    <property type="organism name" value="c. elegans"/>
</dbReference>
<dbReference type="PhylomeDB" id="O62374"/>
<dbReference type="PANTHER" id="PTHR21471:SF48">
    <property type="entry name" value="DUF1248 DOMAIN-CONTAINING PROTEIN"/>
    <property type="match status" value="1"/>
</dbReference>
<evidence type="ECO:0000259" key="1">
    <source>
        <dbReference type="Pfam" id="PF06852"/>
    </source>
</evidence>
<dbReference type="AlphaFoldDB" id="O62374"/>
<dbReference type="AGR" id="WB:WBGene00011669"/>
<dbReference type="FunCoup" id="O62374">
    <property type="interactions" value="3"/>
</dbReference>
<sequence>MLTSRGLREISIFSKRFFAMPSPKHMTKDDVDLLTNPGEDYVDALMKWHGDERPVFKKEDIYRWKDSFPEYRLKMVCLKDTTRVIAVGHYCYFNALKEGQKPLFFLGLGWTGPEYRTRAVMELQASMAMEERERYPTANAASHPNKFMKRFWHIFNGHKEHEDKGHKAVNVTYISTFNSKDIIIPEDLDFSGITVTDAREVPKRDIINYGQTIYPYHREIFIISHMYDKDGFGKVAYDEYGNVIGISQLIVYGTKKDSNLGPIYADNPRVAQAMFASMLKDIKASCTEIAHYEMRSSQQSQDCFRWIAPFLKCKPSRVHIHNLLYKHEVPEGIDFTKVYSPSQIQMFLV</sequence>
<dbReference type="RefSeq" id="NP_506745.2">
    <property type="nucleotide sequence ID" value="NM_074344.3"/>
</dbReference>
<dbReference type="PaxDb" id="6239-T09F5.10"/>
<dbReference type="DIP" id="DIP-26624N"/>
<evidence type="ECO:0000313" key="3">
    <source>
        <dbReference type="Proteomes" id="UP000001940"/>
    </source>
</evidence>
<dbReference type="eggNOG" id="ENOG502TH85">
    <property type="taxonomic scope" value="Eukaryota"/>
</dbReference>
<dbReference type="InParanoid" id="O62374"/>
<dbReference type="KEGG" id="cel:CELE_T09F5.10"/>
<name>O62374_CAEEL</name>
<reference evidence="2 3" key="1">
    <citation type="journal article" date="1998" name="Science">
        <title>Genome sequence of the nematode C. elegans: a platform for investigating biology.</title>
        <authorList>
            <consortium name="The C. elegans sequencing consortium"/>
            <person name="Sulson J.E."/>
            <person name="Waterston R."/>
        </authorList>
    </citation>
    <scope>NUCLEOTIDE SEQUENCE [LARGE SCALE GENOMIC DNA]</scope>
    <source>
        <strain evidence="2 3">Bristol N2</strain>
    </source>
</reference>
<dbReference type="IntAct" id="O62374">
    <property type="interactions" value="1"/>
</dbReference>
<feature type="domain" description="DUF1248" evidence="1">
    <location>
        <begin position="28"/>
        <end position="213"/>
    </location>
</feature>
<evidence type="ECO:0000313" key="2">
    <source>
        <dbReference type="EMBL" id="CAB05803.2"/>
    </source>
</evidence>
<dbReference type="Proteomes" id="UP000001940">
    <property type="component" value="Chromosome V"/>
</dbReference>
<organism evidence="2 3">
    <name type="scientific">Caenorhabditis elegans</name>
    <dbReference type="NCBI Taxonomy" id="6239"/>
    <lineage>
        <taxon>Eukaryota</taxon>
        <taxon>Metazoa</taxon>
        <taxon>Ecdysozoa</taxon>
        <taxon>Nematoda</taxon>
        <taxon>Chromadorea</taxon>
        <taxon>Rhabditida</taxon>
        <taxon>Rhabditina</taxon>
        <taxon>Rhabditomorpha</taxon>
        <taxon>Rhabditoidea</taxon>
        <taxon>Rhabditidae</taxon>
        <taxon>Peloderinae</taxon>
        <taxon>Caenorhabditis</taxon>
    </lineage>
</organism>
<dbReference type="Pfam" id="PF06852">
    <property type="entry name" value="DUF1248"/>
    <property type="match status" value="1"/>
</dbReference>
<gene>
    <name evidence="2" type="ORF">CELE_T09F5.10</name>
    <name evidence="2 4" type="ORF">T09F5.10</name>
</gene>
<dbReference type="STRING" id="6239.T09F5.10.1"/>
<dbReference type="GeneID" id="188348"/>
<dbReference type="WormBase" id="T09F5.10">
    <property type="protein sequence ID" value="CE43412"/>
    <property type="gene ID" value="WBGene00011669"/>
</dbReference>
<dbReference type="PANTHER" id="PTHR21471">
    <property type="entry name" value="GNAT FAMILY ACETYLTRANSFERASE-RELATED"/>
    <property type="match status" value="1"/>
</dbReference>
<dbReference type="HOGENOM" id="CLU_067662_0_0_1"/>
<dbReference type="CTD" id="188348"/>
<dbReference type="EMBL" id="BX284605">
    <property type="protein sequence ID" value="CAB05803.2"/>
    <property type="molecule type" value="Genomic_DNA"/>
</dbReference>
<proteinExistence type="predicted"/>
<evidence type="ECO:0000313" key="4">
    <source>
        <dbReference type="WormBase" id="T09F5.10"/>
    </source>
</evidence>
<dbReference type="Bgee" id="WBGene00011669">
    <property type="expression patterns" value="Expressed in material anatomical entity and 2 other cell types or tissues"/>
</dbReference>
<dbReference type="SMR" id="O62374"/>
<accession>O62374</accession>